<dbReference type="Proteomes" id="UP001642360">
    <property type="component" value="Unassembled WGS sequence"/>
</dbReference>
<organism evidence="3 4">
    <name type="scientific">Ilex paraguariensis</name>
    <name type="common">yerba mate</name>
    <dbReference type="NCBI Taxonomy" id="185542"/>
    <lineage>
        <taxon>Eukaryota</taxon>
        <taxon>Viridiplantae</taxon>
        <taxon>Streptophyta</taxon>
        <taxon>Embryophyta</taxon>
        <taxon>Tracheophyta</taxon>
        <taxon>Spermatophyta</taxon>
        <taxon>Magnoliopsida</taxon>
        <taxon>eudicotyledons</taxon>
        <taxon>Gunneridae</taxon>
        <taxon>Pentapetalae</taxon>
        <taxon>asterids</taxon>
        <taxon>campanulids</taxon>
        <taxon>Aquifoliales</taxon>
        <taxon>Aquifoliaceae</taxon>
        <taxon>Ilex</taxon>
    </lineage>
</organism>
<dbReference type="SUPFAM" id="SSF48464">
    <property type="entry name" value="ENTH/VHS domain"/>
    <property type="match status" value="1"/>
</dbReference>
<dbReference type="InterPro" id="IPR006569">
    <property type="entry name" value="CID_dom"/>
</dbReference>
<feature type="domain" description="CID" evidence="2">
    <location>
        <begin position="27"/>
        <end position="163"/>
    </location>
</feature>
<dbReference type="PANTHER" id="PTHR12460">
    <property type="entry name" value="CYCLIN-DEPENDENT KINASE INHIBITOR-RELATED PROTEIN"/>
    <property type="match status" value="1"/>
</dbReference>
<evidence type="ECO:0000256" key="1">
    <source>
        <dbReference type="ARBA" id="ARBA00022664"/>
    </source>
</evidence>
<dbReference type="AlphaFoldDB" id="A0ABC8RXS1"/>
<dbReference type="GO" id="GO:0006397">
    <property type="term" value="P:mRNA processing"/>
    <property type="evidence" value="ECO:0007669"/>
    <property type="project" value="UniProtKB-KW"/>
</dbReference>
<accession>A0ABC8RXS1</accession>
<dbReference type="CDD" id="cd16981">
    <property type="entry name" value="CID_RPRD_like"/>
    <property type="match status" value="1"/>
</dbReference>
<sequence>MMTKFFAYRTVAEAFKHNYTINSRMSDDIFGGQILADKLSKLNSSQQSIESLSRWCISYRKKAKQIVETWDKLFKSAQREQRVSFLYLANDILQNSRRKGSEFVNEFWKVLPASLKHVYENGDENGKKAASRLVMSYPRRMFILCGIPLCRKLREWKLFSVLK</sequence>
<dbReference type="GO" id="GO:0005634">
    <property type="term" value="C:nucleus"/>
    <property type="evidence" value="ECO:0007669"/>
    <property type="project" value="UniProtKB-ARBA"/>
</dbReference>
<evidence type="ECO:0000259" key="2">
    <source>
        <dbReference type="PROSITE" id="PS51391"/>
    </source>
</evidence>
<dbReference type="PROSITE" id="PS51391">
    <property type="entry name" value="CID"/>
    <property type="match status" value="1"/>
</dbReference>
<dbReference type="SMART" id="SM00582">
    <property type="entry name" value="RPR"/>
    <property type="match status" value="1"/>
</dbReference>
<dbReference type="Pfam" id="PF04818">
    <property type="entry name" value="CID"/>
    <property type="match status" value="1"/>
</dbReference>
<dbReference type="InterPro" id="IPR008942">
    <property type="entry name" value="ENTH_VHS"/>
</dbReference>
<keyword evidence="4" id="KW-1185">Reference proteome</keyword>
<proteinExistence type="predicted"/>
<name>A0ABC8RXS1_9AQUA</name>
<dbReference type="Gene3D" id="1.25.40.90">
    <property type="match status" value="1"/>
</dbReference>
<keyword evidence="1" id="KW-0507">mRNA processing</keyword>
<protein>
    <recommendedName>
        <fullName evidence="2">CID domain-containing protein</fullName>
    </recommendedName>
</protein>
<reference evidence="3 4" key="1">
    <citation type="submission" date="2024-02" db="EMBL/GenBank/DDBJ databases">
        <authorList>
            <person name="Vignale AGUSTIN F."/>
            <person name="Sosa J E."/>
            <person name="Modenutti C."/>
        </authorList>
    </citation>
    <scope>NUCLEOTIDE SEQUENCE [LARGE SCALE GENOMIC DNA]</scope>
</reference>
<evidence type="ECO:0000313" key="3">
    <source>
        <dbReference type="EMBL" id="CAK9149765.1"/>
    </source>
</evidence>
<comment type="caution">
    <text evidence="3">The sequence shown here is derived from an EMBL/GenBank/DDBJ whole genome shotgun (WGS) entry which is preliminary data.</text>
</comment>
<dbReference type="EMBL" id="CAUOFW020001936">
    <property type="protein sequence ID" value="CAK9149765.1"/>
    <property type="molecule type" value="Genomic_DNA"/>
</dbReference>
<dbReference type="PANTHER" id="PTHR12460:SF0">
    <property type="entry name" value="CID DOMAIN-CONTAINING PROTEIN-RELATED"/>
    <property type="match status" value="1"/>
</dbReference>
<gene>
    <name evidence="3" type="ORF">ILEXP_LOCUS17834</name>
</gene>
<evidence type="ECO:0000313" key="4">
    <source>
        <dbReference type="Proteomes" id="UP001642360"/>
    </source>
</evidence>